<keyword evidence="5" id="KW-0175">Coiled coil</keyword>
<dbReference type="PROSITE" id="PS00397">
    <property type="entry name" value="RECOMBINASES_1"/>
    <property type="match status" value="1"/>
</dbReference>
<dbReference type="Gene3D" id="3.40.50.1390">
    <property type="entry name" value="Resolvase, N-terminal catalytic domain"/>
    <property type="match status" value="1"/>
</dbReference>
<gene>
    <name evidence="8" type="ORF">QEH59_11810</name>
</gene>
<dbReference type="Gene3D" id="3.90.1750.20">
    <property type="entry name" value="Putative Large Serine Recombinase, Chain B, Domain 2"/>
    <property type="match status" value="1"/>
</dbReference>
<dbReference type="Proteomes" id="UP001243717">
    <property type="component" value="Unassembled WGS sequence"/>
</dbReference>
<dbReference type="Pfam" id="PF13408">
    <property type="entry name" value="Zn_ribbon_recom"/>
    <property type="match status" value="1"/>
</dbReference>
<sequence>MGKDITVSTQKFEKALKVTRVIIYARVSSQKQLDNKEEDSIKSQIHCCRKFCKEMLRVGERWEIVEIISDDGRTGRNDKRDGINRVRAHTSRGDADVVLVYGLSRAFRNSRLGHEFDQALQENGVRLVSTTQPGGNDTPYERFVRSIFWALAELTSNIIADDVRRSILTRLEKGLTHGGVPKPGYAIEKGRLYIVPEDAKVVFHIFEMAVNGMTPMEIVNDLNERKIRTRQRISNKGKVTGGKRFRIEHVLTILRDPTYKGVIVHDGVEYPSAAESIVPEAVWSKAQVALDRRPKNKEAIVQKRDKNFMPLKGKIRCGCCHSAMKPTFSTKRRPDGSMEKYFYYLCSKHEKQGDESTCTIRRIPARLLEKLLLEAFGEIAANPEVAKRLIDKAPKTKSSKIRRLSKERQAIRTQLKELDAEVERVTDKVLNMAGTAVGKNLKDRIDALTERKNELVSEEIRLNKEIDALKSDLLAPKKLQHALAHFAEAVKCLPEEEQRELYKLLFKSIIVNEGGQAKDPIDENARRTRESRRHLSVEVRLRTEAIQTLFGETETTGGRKSGFTLSIEIAHCRKKPMENCALLSPVHKECGHKAPKNRKRPKKTEHEIHRAIRWKKEMERCNLDQIGLAKKVGYSKVAVTHVMNWLKLSAGAQSILLKLSEPSQIRKVSRKARSRILKKQTESAQIEMIQKIILAKQ</sequence>
<feature type="active site" description="O-(5'-phospho-DNA)-serine intermediate" evidence="4">
    <location>
        <position position="28"/>
    </location>
</feature>
<dbReference type="PANTHER" id="PTHR30461:SF23">
    <property type="entry name" value="DNA RECOMBINASE-RELATED"/>
    <property type="match status" value="1"/>
</dbReference>
<evidence type="ECO:0000313" key="9">
    <source>
        <dbReference type="Proteomes" id="UP001243717"/>
    </source>
</evidence>
<evidence type="ECO:0000256" key="4">
    <source>
        <dbReference type="PROSITE-ProRule" id="PRU10137"/>
    </source>
</evidence>
<comment type="caution">
    <text evidence="8">The sequence shown here is derived from an EMBL/GenBank/DDBJ whole genome shotgun (WGS) entry which is preliminary data.</text>
</comment>
<dbReference type="CDD" id="cd00338">
    <property type="entry name" value="Ser_Recombinase"/>
    <property type="match status" value="1"/>
</dbReference>
<evidence type="ECO:0000259" key="7">
    <source>
        <dbReference type="PROSITE" id="PS51737"/>
    </source>
</evidence>
<dbReference type="InterPro" id="IPR038109">
    <property type="entry name" value="DNA_bind_recomb_sf"/>
</dbReference>
<keyword evidence="1" id="KW-0229">DNA integration</keyword>
<dbReference type="PROSITE" id="PS51736">
    <property type="entry name" value="RECOMBINASES_3"/>
    <property type="match status" value="1"/>
</dbReference>
<name>A0ABU1AMN6_9BACT</name>
<dbReference type="InterPro" id="IPR036162">
    <property type="entry name" value="Resolvase-like_N_sf"/>
</dbReference>
<feature type="domain" description="Resolvase/invertase-type recombinase catalytic" evidence="6">
    <location>
        <begin position="20"/>
        <end position="174"/>
    </location>
</feature>
<keyword evidence="9" id="KW-1185">Reference proteome</keyword>
<evidence type="ECO:0000313" key="8">
    <source>
        <dbReference type="EMBL" id="MDQ8195115.1"/>
    </source>
</evidence>
<dbReference type="InterPro" id="IPR011109">
    <property type="entry name" value="DNA_bind_recombinase_dom"/>
</dbReference>
<dbReference type="PANTHER" id="PTHR30461">
    <property type="entry name" value="DNA-INVERTASE FROM LAMBDOID PROPHAGE"/>
    <property type="match status" value="1"/>
</dbReference>
<dbReference type="Pfam" id="PF07508">
    <property type="entry name" value="Recombinase"/>
    <property type="match status" value="1"/>
</dbReference>
<dbReference type="Pfam" id="PF00239">
    <property type="entry name" value="Resolvase"/>
    <property type="match status" value="1"/>
</dbReference>
<dbReference type="SMART" id="SM00857">
    <property type="entry name" value="Resolvase"/>
    <property type="match status" value="1"/>
</dbReference>
<dbReference type="InterPro" id="IPR050639">
    <property type="entry name" value="SSR_resolvase"/>
</dbReference>
<dbReference type="InterPro" id="IPR006118">
    <property type="entry name" value="Recombinase_CS"/>
</dbReference>
<dbReference type="SUPFAM" id="SSF53041">
    <property type="entry name" value="Resolvase-like"/>
    <property type="match status" value="1"/>
</dbReference>
<dbReference type="EMBL" id="JARXIC010000018">
    <property type="protein sequence ID" value="MDQ8195115.1"/>
    <property type="molecule type" value="Genomic_DNA"/>
</dbReference>
<dbReference type="RefSeq" id="WP_308985575.1">
    <property type="nucleotide sequence ID" value="NZ_JARXIC010000018.1"/>
</dbReference>
<evidence type="ECO:0000256" key="1">
    <source>
        <dbReference type="ARBA" id="ARBA00022908"/>
    </source>
</evidence>
<proteinExistence type="predicted"/>
<keyword evidence="3" id="KW-0233">DNA recombination</keyword>
<evidence type="ECO:0000259" key="6">
    <source>
        <dbReference type="PROSITE" id="PS51736"/>
    </source>
</evidence>
<accession>A0ABU1AMN6</accession>
<reference evidence="8 9" key="1">
    <citation type="submission" date="2023-04" db="EMBL/GenBank/DDBJ databases">
        <title>A novel bacteria isolated from coastal sediment.</title>
        <authorList>
            <person name="Liu X.-J."/>
            <person name="Du Z.-J."/>
        </authorList>
    </citation>
    <scope>NUCLEOTIDE SEQUENCE [LARGE SCALE GENOMIC DNA]</scope>
    <source>
        <strain evidence="8 9">SDUM461004</strain>
    </source>
</reference>
<organism evidence="8 9">
    <name type="scientific">Thalassobacterium sedimentorum</name>
    <dbReference type="NCBI Taxonomy" id="3041258"/>
    <lineage>
        <taxon>Bacteria</taxon>
        <taxon>Pseudomonadati</taxon>
        <taxon>Verrucomicrobiota</taxon>
        <taxon>Opitutia</taxon>
        <taxon>Puniceicoccales</taxon>
        <taxon>Coraliomargaritaceae</taxon>
        <taxon>Thalassobacterium</taxon>
    </lineage>
</organism>
<dbReference type="PROSITE" id="PS51737">
    <property type="entry name" value="RECOMBINASE_DNA_BIND"/>
    <property type="match status" value="1"/>
</dbReference>
<keyword evidence="2" id="KW-0238">DNA-binding</keyword>
<evidence type="ECO:0000256" key="2">
    <source>
        <dbReference type="ARBA" id="ARBA00023125"/>
    </source>
</evidence>
<dbReference type="InterPro" id="IPR006119">
    <property type="entry name" value="Resolv_N"/>
</dbReference>
<evidence type="ECO:0000256" key="3">
    <source>
        <dbReference type="ARBA" id="ARBA00023172"/>
    </source>
</evidence>
<feature type="domain" description="Recombinase" evidence="7">
    <location>
        <begin position="182"/>
        <end position="296"/>
    </location>
</feature>
<evidence type="ECO:0000256" key="5">
    <source>
        <dbReference type="SAM" id="Coils"/>
    </source>
</evidence>
<feature type="coiled-coil region" evidence="5">
    <location>
        <begin position="401"/>
        <end position="472"/>
    </location>
</feature>
<protein>
    <submittedName>
        <fullName evidence="8">Recombinase family protein</fullName>
    </submittedName>
</protein>
<dbReference type="InterPro" id="IPR025827">
    <property type="entry name" value="Zn_ribbon_recom_dom"/>
</dbReference>